<dbReference type="HOGENOM" id="CLU_066842_1_1_11"/>
<dbReference type="OrthoDB" id="5102247at2"/>
<dbReference type="Pfam" id="PF13672">
    <property type="entry name" value="PP2C_2"/>
    <property type="match status" value="1"/>
</dbReference>
<evidence type="ECO:0000313" key="2">
    <source>
        <dbReference type="EMBL" id="EOS50169.1"/>
    </source>
</evidence>
<evidence type="ECO:0000313" key="3">
    <source>
        <dbReference type="Proteomes" id="UP000014204"/>
    </source>
</evidence>
<feature type="domain" description="PPM-type phosphatase" evidence="1">
    <location>
        <begin position="43"/>
        <end position="286"/>
    </location>
</feature>
<dbReference type="RefSeq" id="WP_016309984.1">
    <property type="nucleotide sequence ID" value="NZ_KE159646.1"/>
</dbReference>
<comment type="caution">
    <text evidence="2">The sequence shown here is derived from an EMBL/GenBank/DDBJ whole genome shotgun (WGS) entry which is preliminary data.</text>
</comment>
<dbReference type="Proteomes" id="UP000014204">
    <property type="component" value="Unassembled WGS sequence"/>
</dbReference>
<dbReference type="Gene3D" id="3.60.40.10">
    <property type="entry name" value="PPM-type phosphatase domain"/>
    <property type="match status" value="1"/>
</dbReference>
<reference evidence="2 3" key="1">
    <citation type="submission" date="2013-04" db="EMBL/GenBank/DDBJ databases">
        <title>The Genome Sequence of Enterorhabdus caecimuris B7.</title>
        <authorList>
            <consortium name="The Broad Institute Genomics Platform"/>
            <consortium name="The Broad Institute Genome Sequencing Center for Infectious Disease"/>
            <person name="Earl A."/>
            <person name="Xavier R."/>
            <person name="Elson C."/>
            <person name="Duck W."/>
            <person name="Walker B."/>
            <person name="Young S."/>
            <person name="Zeng Q."/>
            <person name="Gargeya S."/>
            <person name="Fitzgerald M."/>
            <person name="Haas B."/>
            <person name="Abouelleil A."/>
            <person name="Allen A.W."/>
            <person name="Alvarado L."/>
            <person name="Arachchi H.M."/>
            <person name="Berlin A.M."/>
            <person name="Chapman S.B."/>
            <person name="Gainer-Dewar J."/>
            <person name="Goldberg J."/>
            <person name="Griggs A."/>
            <person name="Gujja S."/>
            <person name="Hansen M."/>
            <person name="Howarth C."/>
            <person name="Imamovic A."/>
            <person name="Ireland A."/>
            <person name="Larimer J."/>
            <person name="McCowan C."/>
            <person name="Murphy C."/>
            <person name="Pearson M."/>
            <person name="Poon T.W."/>
            <person name="Priest M."/>
            <person name="Roberts A."/>
            <person name="Saif S."/>
            <person name="Shea T."/>
            <person name="Sisk P."/>
            <person name="Sykes S."/>
            <person name="Wortman J."/>
            <person name="Nusbaum C."/>
            <person name="Birren B."/>
        </authorList>
    </citation>
    <scope>NUCLEOTIDE SEQUENCE [LARGE SCALE GENOMIC DNA]</scope>
    <source>
        <strain evidence="2 3">B7</strain>
    </source>
</reference>
<dbReference type="InterPro" id="IPR001932">
    <property type="entry name" value="PPM-type_phosphatase-like_dom"/>
</dbReference>
<name>R9KUD2_9ACTN</name>
<dbReference type="EMBL" id="ASSY01000009">
    <property type="protein sequence ID" value="EOS50169.1"/>
    <property type="molecule type" value="Genomic_DNA"/>
</dbReference>
<dbReference type="InterPro" id="IPR036457">
    <property type="entry name" value="PPM-type-like_dom_sf"/>
</dbReference>
<keyword evidence="3" id="KW-1185">Reference proteome</keyword>
<organism evidence="2 3">
    <name type="scientific">Adlercreutzia caecimuris B7</name>
    <dbReference type="NCBI Taxonomy" id="1235794"/>
    <lineage>
        <taxon>Bacteria</taxon>
        <taxon>Bacillati</taxon>
        <taxon>Actinomycetota</taxon>
        <taxon>Coriobacteriia</taxon>
        <taxon>Eggerthellales</taxon>
        <taxon>Eggerthellaceae</taxon>
        <taxon>Adlercreutzia</taxon>
    </lineage>
</organism>
<dbReference type="eggNOG" id="COG0631">
    <property type="taxonomic scope" value="Bacteria"/>
</dbReference>
<sequence>MGGALKFRRLKRRRPASVRSQCGFAARTRSHMRPWRMACACNVGSSHLGSGAPCQDQVRMERFQNGVHVIALADGAGSARYSHYGAFVAVKDALRLLSEHFGEAFGSQEQKESFAGKLIRYIQKDLIELSRIGINLTEKEREAGGVPCRQQLPLVPCAARDLACTILAVAVKEDRFVSIHLGDGVVGMEYTLMGRKRLSVISGPENGEFANETHFVTSGEAPNKVRIRSGKLEMGKNSHVTGFIAMSDGPEVALYDKKDNSLAVACGKLFGACRELDAEIMEAKLHHTIESVIQRKTNDDCSIAILAR</sequence>
<dbReference type="STRING" id="1235794.C811_01792"/>
<dbReference type="AlphaFoldDB" id="R9KUD2"/>
<protein>
    <recommendedName>
        <fullName evidence="1">PPM-type phosphatase domain-containing protein</fullName>
    </recommendedName>
</protein>
<evidence type="ECO:0000259" key="1">
    <source>
        <dbReference type="Pfam" id="PF13672"/>
    </source>
</evidence>
<gene>
    <name evidence="2" type="ORF">C811_01792</name>
</gene>
<dbReference type="GeneID" id="82191218"/>
<proteinExistence type="predicted"/>
<accession>R9KUD2</accession>
<dbReference type="SUPFAM" id="SSF81606">
    <property type="entry name" value="PP2C-like"/>
    <property type="match status" value="1"/>
</dbReference>